<dbReference type="PANTHER" id="PTHR42760:SF135">
    <property type="entry name" value="BLL7886 PROTEIN"/>
    <property type="match status" value="1"/>
</dbReference>
<dbReference type="PRINTS" id="PR00081">
    <property type="entry name" value="GDHRDH"/>
</dbReference>
<accession>A0AA42WGK9</accession>
<dbReference type="InterPro" id="IPR057326">
    <property type="entry name" value="KR_dom"/>
</dbReference>
<dbReference type="InterPro" id="IPR036291">
    <property type="entry name" value="NAD(P)-bd_dom_sf"/>
</dbReference>
<evidence type="ECO:0000256" key="2">
    <source>
        <dbReference type="ARBA" id="ARBA00023002"/>
    </source>
</evidence>
<evidence type="ECO:0000313" key="4">
    <source>
        <dbReference type="EMBL" id="MDH2053846.1"/>
    </source>
</evidence>
<dbReference type="SUPFAM" id="SSF51735">
    <property type="entry name" value="NAD(P)-binding Rossmann-fold domains"/>
    <property type="match status" value="1"/>
</dbReference>
<evidence type="ECO:0000259" key="3">
    <source>
        <dbReference type="SMART" id="SM00822"/>
    </source>
</evidence>
<dbReference type="PROSITE" id="PS00061">
    <property type="entry name" value="ADH_SHORT"/>
    <property type="match status" value="1"/>
</dbReference>
<dbReference type="EMBL" id="JAOCKG010000016">
    <property type="protein sequence ID" value="MDH2053846.1"/>
    <property type="molecule type" value="Genomic_DNA"/>
</dbReference>
<dbReference type="FunFam" id="3.40.50.720:FF:000173">
    <property type="entry name" value="3-oxoacyl-[acyl-carrier protein] reductase"/>
    <property type="match status" value="1"/>
</dbReference>
<protein>
    <submittedName>
        <fullName evidence="4">SDR family oxidoreductase</fullName>
    </submittedName>
</protein>
<evidence type="ECO:0000313" key="5">
    <source>
        <dbReference type="Proteomes" id="UP001161276"/>
    </source>
</evidence>
<comment type="caution">
    <text evidence="4">The sequence shown here is derived from an EMBL/GenBank/DDBJ whole genome shotgun (WGS) entry which is preliminary data.</text>
</comment>
<dbReference type="InterPro" id="IPR002347">
    <property type="entry name" value="SDR_fam"/>
</dbReference>
<dbReference type="RefSeq" id="WP_280029201.1">
    <property type="nucleotide sequence ID" value="NZ_JAOCKG010000016.1"/>
</dbReference>
<evidence type="ECO:0000256" key="1">
    <source>
        <dbReference type="ARBA" id="ARBA00006484"/>
    </source>
</evidence>
<dbReference type="Proteomes" id="UP001161276">
    <property type="component" value="Unassembled WGS sequence"/>
</dbReference>
<keyword evidence="2" id="KW-0560">Oxidoreductase</keyword>
<dbReference type="GO" id="GO:0016616">
    <property type="term" value="F:oxidoreductase activity, acting on the CH-OH group of donors, NAD or NADP as acceptor"/>
    <property type="evidence" value="ECO:0007669"/>
    <property type="project" value="UniProtKB-ARBA"/>
</dbReference>
<name>A0AA42WGK9_9BURK</name>
<dbReference type="Gene3D" id="3.40.50.720">
    <property type="entry name" value="NAD(P)-binding Rossmann-like Domain"/>
    <property type="match status" value="1"/>
</dbReference>
<comment type="similarity">
    <text evidence="1">Belongs to the short-chain dehydrogenases/reductases (SDR) family.</text>
</comment>
<organism evidence="4 5">
    <name type="scientific">Achromobacter marplatensis</name>
    <dbReference type="NCBI Taxonomy" id="470868"/>
    <lineage>
        <taxon>Bacteria</taxon>
        <taxon>Pseudomonadati</taxon>
        <taxon>Pseudomonadota</taxon>
        <taxon>Betaproteobacteria</taxon>
        <taxon>Burkholderiales</taxon>
        <taxon>Alcaligenaceae</taxon>
        <taxon>Achromobacter</taxon>
    </lineage>
</organism>
<dbReference type="AlphaFoldDB" id="A0AA42WGK9"/>
<dbReference type="SMART" id="SM00822">
    <property type="entry name" value="PKS_KR"/>
    <property type="match status" value="1"/>
</dbReference>
<gene>
    <name evidence="4" type="ORF">N5K24_25830</name>
</gene>
<sequence length="242" mass="24994">MSVPYALEGKTILITGAAGGIGSETARVCAEQGAALVLADREAPEALAAELRAQGSAAQAIAFDVTDRTAAEAAVQRLDRLDALVANAGYCPWDDWNADGWDDVFRQVIDINLLGVMHLTRAALAKMAPQGSGRMVLVSSVAARMGGLAASPHYVAAKGGTHAFVKWLARKGAESGITVNSVAPGATATAMVQGAALDANRIPLRRMAQPREIALPIAFLCSDGASYICGATLDVNGGVYMN</sequence>
<dbReference type="Pfam" id="PF13561">
    <property type="entry name" value="adh_short_C2"/>
    <property type="match status" value="1"/>
</dbReference>
<feature type="domain" description="Ketoreductase" evidence="3">
    <location>
        <begin position="10"/>
        <end position="200"/>
    </location>
</feature>
<dbReference type="GO" id="GO:0030497">
    <property type="term" value="P:fatty acid elongation"/>
    <property type="evidence" value="ECO:0007669"/>
    <property type="project" value="TreeGrafter"/>
</dbReference>
<dbReference type="CDD" id="cd05233">
    <property type="entry name" value="SDR_c"/>
    <property type="match status" value="1"/>
</dbReference>
<reference evidence="4" key="1">
    <citation type="submission" date="2022-09" db="EMBL/GenBank/DDBJ databases">
        <title>Intensive care unit water sources are persistently colonized with multi-drug resistant bacteria and are the site of extensive horizontal gene transfer of antibiotic resistance genes.</title>
        <authorList>
            <person name="Diorio-Toth L."/>
        </authorList>
    </citation>
    <scope>NUCLEOTIDE SEQUENCE</scope>
    <source>
        <strain evidence="4">GD03676</strain>
    </source>
</reference>
<dbReference type="InterPro" id="IPR020904">
    <property type="entry name" value="Sc_DH/Rdtase_CS"/>
</dbReference>
<dbReference type="PANTHER" id="PTHR42760">
    <property type="entry name" value="SHORT-CHAIN DEHYDROGENASES/REDUCTASES FAMILY MEMBER"/>
    <property type="match status" value="1"/>
</dbReference>
<proteinExistence type="inferred from homology"/>